<evidence type="ECO:0000313" key="1">
    <source>
        <dbReference type="EMBL" id="PRQ51860.1"/>
    </source>
</evidence>
<keyword evidence="2" id="KW-1185">Reference proteome</keyword>
<name>A0A2P6RZL8_ROSCH</name>
<dbReference type="Gramene" id="PRQ51860">
    <property type="protein sequence ID" value="PRQ51860"/>
    <property type="gene ID" value="RchiOBHm_Chr2g0149191"/>
</dbReference>
<sequence>MKAWVTSLQLSPVRRLYYQAHSFFGPVEPNKRKNDLILLRFELRQRPCHYGYCK</sequence>
<protein>
    <submittedName>
        <fullName evidence="1">Uncharacterized protein</fullName>
    </submittedName>
</protein>
<evidence type="ECO:0000313" key="2">
    <source>
        <dbReference type="Proteomes" id="UP000238479"/>
    </source>
</evidence>
<dbReference type="AlphaFoldDB" id="A0A2P6RZL8"/>
<dbReference type="Proteomes" id="UP000238479">
    <property type="component" value="Chromosome 2"/>
</dbReference>
<organism evidence="1 2">
    <name type="scientific">Rosa chinensis</name>
    <name type="common">China rose</name>
    <dbReference type="NCBI Taxonomy" id="74649"/>
    <lineage>
        <taxon>Eukaryota</taxon>
        <taxon>Viridiplantae</taxon>
        <taxon>Streptophyta</taxon>
        <taxon>Embryophyta</taxon>
        <taxon>Tracheophyta</taxon>
        <taxon>Spermatophyta</taxon>
        <taxon>Magnoliopsida</taxon>
        <taxon>eudicotyledons</taxon>
        <taxon>Gunneridae</taxon>
        <taxon>Pentapetalae</taxon>
        <taxon>rosids</taxon>
        <taxon>fabids</taxon>
        <taxon>Rosales</taxon>
        <taxon>Rosaceae</taxon>
        <taxon>Rosoideae</taxon>
        <taxon>Rosoideae incertae sedis</taxon>
        <taxon>Rosa</taxon>
    </lineage>
</organism>
<proteinExistence type="predicted"/>
<accession>A0A2P6RZL8</accession>
<comment type="caution">
    <text evidence="1">The sequence shown here is derived from an EMBL/GenBank/DDBJ whole genome shotgun (WGS) entry which is preliminary data.</text>
</comment>
<gene>
    <name evidence="1" type="ORF">RchiOBHm_Chr2g0149191</name>
</gene>
<dbReference type="EMBL" id="PDCK01000040">
    <property type="protein sequence ID" value="PRQ51860.1"/>
    <property type="molecule type" value="Genomic_DNA"/>
</dbReference>
<reference evidence="1 2" key="1">
    <citation type="journal article" date="2018" name="Nat. Genet.">
        <title>The Rosa genome provides new insights in the design of modern roses.</title>
        <authorList>
            <person name="Bendahmane M."/>
        </authorList>
    </citation>
    <scope>NUCLEOTIDE SEQUENCE [LARGE SCALE GENOMIC DNA]</scope>
    <source>
        <strain evidence="2">cv. Old Blush</strain>
    </source>
</reference>